<dbReference type="Proteomes" id="UP000005239">
    <property type="component" value="Unassembled WGS sequence"/>
</dbReference>
<dbReference type="AlphaFoldDB" id="A0A454XVQ6"/>
<sequence>MKLLVLILALVAAVLSFPTSANTWRFQEALNGEILGGGSPNQEPEFVPRGVRRSDPFNIEDFRWRVRTMG</sequence>
<evidence type="ECO:0000313" key="2">
    <source>
        <dbReference type="Proteomes" id="UP000005239"/>
    </source>
</evidence>
<reference evidence="2" key="1">
    <citation type="journal article" date="2008" name="Nat. Genet.">
        <title>The Pristionchus pacificus genome provides a unique perspective on nematode lifestyle and parasitism.</title>
        <authorList>
            <person name="Dieterich C."/>
            <person name="Clifton S.W."/>
            <person name="Schuster L.N."/>
            <person name="Chinwalla A."/>
            <person name="Delehaunty K."/>
            <person name="Dinkelacker I."/>
            <person name="Fulton L."/>
            <person name="Fulton R."/>
            <person name="Godfrey J."/>
            <person name="Minx P."/>
            <person name="Mitreva M."/>
            <person name="Roeseler W."/>
            <person name="Tian H."/>
            <person name="Witte H."/>
            <person name="Yang S.P."/>
            <person name="Wilson R.K."/>
            <person name="Sommer R.J."/>
        </authorList>
    </citation>
    <scope>NUCLEOTIDE SEQUENCE [LARGE SCALE GENOMIC DNA]</scope>
    <source>
        <strain evidence="2">PS312</strain>
    </source>
</reference>
<dbReference type="EnsemblMetazoa" id="PPA17872.1">
    <property type="protein sequence ID" value="PPA17872.1"/>
    <property type="gene ID" value="WBGene00107426"/>
</dbReference>
<protein>
    <submittedName>
        <fullName evidence="1">Uncharacterized protein</fullName>
    </submittedName>
</protein>
<keyword evidence="2" id="KW-1185">Reference proteome</keyword>
<evidence type="ECO:0000313" key="1">
    <source>
        <dbReference type="EnsemblMetazoa" id="PPA17872.1"/>
    </source>
</evidence>
<accession>A0A8R1UBX7</accession>
<reference evidence="1" key="2">
    <citation type="submission" date="2022-06" db="UniProtKB">
        <authorList>
            <consortium name="EnsemblMetazoa"/>
        </authorList>
    </citation>
    <scope>IDENTIFICATION</scope>
    <source>
        <strain evidence="1">PS312</strain>
    </source>
</reference>
<name>A0A454XVQ6_PRIPA</name>
<gene>
    <name evidence="1" type="primary">WBGene00107426</name>
</gene>
<accession>A0A454XVQ6</accession>
<proteinExistence type="predicted"/>
<organism evidence="1 2">
    <name type="scientific">Pristionchus pacificus</name>
    <name type="common">Parasitic nematode worm</name>
    <dbReference type="NCBI Taxonomy" id="54126"/>
    <lineage>
        <taxon>Eukaryota</taxon>
        <taxon>Metazoa</taxon>
        <taxon>Ecdysozoa</taxon>
        <taxon>Nematoda</taxon>
        <taxon>Chromadorea</taxon>
        <taxon>Rhabditida</taxon>
        <taxon>Rhabditina</taxon>
        <taxon>Diplogasteromorpha</taxon>
        <taxon>Diplogasteroidea</taxon>
        <taxon>Neodiplogasteridae</taxon>
        <taxon>Pristionchus</taxon>
    </lineage>
</organism>